<keyword evidence="1" id="KW-0732">Signal</keyword>
<reference evidence="2 3" key="1">
    <citation type="submission" date="2019-02" db="EMBL/GenBank/DDBJ databases">
        <title>Draft genome sequence of Amycolatopsis sp. 8-3EHSu isolated from roots of Suaeda maritima.</title>
        <authorList>
            <person name="Duangmal K."/>
            <person name="Chantavorakit T."/>
        </authorList>
    </citation>
    <scope>NUCLEOTIDE SEQUENCE [LARGE SCALE GENOMIC DNA]</scope>
    <source>
        <strain evidence="2 3">8-3EHSu</strain>
    </source>
</reference>
<dbReference type="RefSeq" id="WP_130476921.1">
    <property type="nucleotide sequence ID" value="NZ_SFCC01000009.1"/>
</dbReference>
<proteinExistence type="predicted"/>
<organism evidence="2 3">
    <name type="scientific">Amycolatopsis suaedae</name>
    <dbReference type="NCBI Taxonomy" id="2510978"/>
    <lineage>
        <taxon>Bacteria</taxon>
        <taxon>Bacillati</taxon>
        <taxon>Actinomycetota</taxon>
        <taxon>Actinomycetes</taxon>
        <taxon>Pseudonocardiales</taxon>
        <taxon>Pseudonocardiaceae</taxon>
        <taxon>Amycolatopsis</taxon>
    </lineage>
</organism>
<accession>A0A4Q7J7Z9</accession>
<feature type="signal peptide" evidence="1">
    <location>
        <begin position="1"/>
        <end position="22"/>
    </location>
</feature>
<evidence type="ECO:0008006" key="4">
    <source>
        <dbReference type="Google" id="ProtNLM"/>
    </source>
</evidence>
<comment type="caution">
    <text evidence="2">The sequence shown here is derived from an EMBL/GenBank/DDBJ whole genome shotgun (WGS) entry which is preliminary data.</text>
</comment>
<evidence type="ECO:0000256" key="1">
    <source>
        <dbReference type="SAM" id="SignalP"/>
    </source>
</evidence>
<name>A0A4Q7J7Z9_9PSEU</name>
<keyword evidence="3" id="KW-1185">Reference proteome</keyword>
<dbReference type="EMBL" id="SFCC01000009">
    <property type="protein sequence ID" value="RZQ62493.1"/>
    <property type="molecule type" value="Genomic_DNA"/>
</dbReference>
<evidence type="ECO:0000313" key="3">
    <source>
        <dbReference type="Proteomes" id="UP000292003"/>
    </source>
</evidence>
<sequence>MKRLTVLLAVLLAVAACGVRPSAVIPGGDAPGGSVVTTLIFFVSGDELAPAPRPDGSTDTLAQLAAGPTADERAQGLRTELPPGISIGRDYSNADLVVTVSVAPHTLSGLAVQQIACTVTNIRGALGAPSVSGPVTVVGPGESLGPRYCGVS</sequence>
<dbReference type="Proteomes" id="UP000292003">
    <property type="component" value="Unassembled WGS sequence"/>
</dbReference>
<feature type="chain" id="PRO_5039028491" description="GerMN domain-containing protein" evidence="1">
    <location>
        <begin position="23"/>
        <end position="152"/>
    </location>
</feature>
<dbReference type="OrthoDB" id="3626511at2"/>
<dbReference type="AlphaFoldDB" id="A0A4Q7J7Z9"/>
<protein>
    <recommendedName>
        <fullName evidence="4">GerMN domain-containing protein</fullName>
    </recommendedName>
</protein>
<dbReference type="PROSITE" id="PS51257">
    <property type="entry name" value="PROKAR_LIPOPROTEIN"/>
    <property type="match status" value="1"/>
</dbReference>
<evidence type="ECO:0000313" key="2">
    <source>
        <dbReference type="EMBL" id="RZQ62493.1"/>
    </source>
</evidence>
<gene>
    <name evidence="2" type="ORF">EWH70_19785</name>
</gene>